<accession>I3SYI3</accession>
<dbReference type="PANTHER" id="PTHR36730:SF1">
    <property type="entry name" value="CATHEPSIN PROPEPTIDE INHIBITOR DOMAIN-CONTAINING PROTEIN"/>
    <property type="match status" value="1"/>
</dbReference>
<dbReference type="PANTHER" id="PTHR36730">
    <property type="entry name" value="OS03G0210700 PROTEIN"/>
    <property type="match status" value="1"/>
</dbReference>
<dbReference type="EMBL" id="BT145531">
    <property type="protein sequence ID" value="AFK45325.1"/>
    <property type="molecule type" value="mRNA"/>
</dbReference>
<proteinExistence type="evidence at transcript level"/>
<name>I3SYI3_MEDTR</name>
<evidence type="ECO:0000313" key="1">
    <source>
        <dbReference type="EMBL" id="AFK45325.1"/>
    </source>
</evidence>
<dbReference type="AlphaFoldDB" id="I3SYI3"/>
<dbReference type="ExpressionAtlas" id="I3SYI3">
    <property type="expression patterns" value="differential"/>
</dbReference>
<reference evidence="1" key="1">
    <citation type="submission" date="2012-05" db="EMBL/GenBank/DDBJ databases">
        <authorList>
            <person name="Krishnakumar V."/>
            <person name="Cheung F."/>
            <person name="Xiao Y."/>
            <person name="Chan A."/>
            <person name="Moskal W.A."/>
            <person name="Town C.D."/>
        </authorList>
    </citation>
    <scope>NUCLEOTIDE SEQUENCE</scope>
</reference>
<protein>
    <submittedName>
        <fullName evidence="1">Uncharacterized protein</fullName>
    </submittedName>
</protein>
<organism evidence="1">
    <name type="scientific">Medicago truncatula</name>
    <name type="common">Barrel medic</name>
    <name type="synonym">Medicago tribuloides</name>
    <dbReference type="NCBI Taxonomy" id="3880"/>
    <lineage>
        <taxon>Eukaryota</taxon>
        <taxon>Viridiplantae</taxon>
        <taxon>Streptophyta</taxon>
        <taxon>Embryophyta</taxon>
        <taxon>Tracheophyta</taxon>
        <taxon>Spermatophyta</taxon>
        <taxon>Magnoliopsida</taxon>
        <taxon>eudicotyledons</taxon>
        <taxon>Gunneridae</taxon>
        <taxon>Pentapetalae</taxon>
        <taxon>rosids</taxon>
        <taxon>fabids</taxon>
        <taxon>Fabales</taxon>
        <taxon>Fabaceae</taxon>
        <taxon>Papilionoideae</taxon>
        <taxon>50 kb inversion clade</taxon>
        <taxon>NPAAA clade</taxon>
        <taxon>Hologalegina</taxon>
        <taxon>IRL clade</taxon>
        <taxon>Trifolieae</taxon>
        <taxon>Medicago</taxon>
    </lineage>
</organism>
<sequence length="178" mass="19796">MGSSSLPSFIQISTFCEKLSTPQKKVQLGITKNDTKFSCSLSSHHSYNILQKSVPLAASIAILLWSTPAHAGFMSGISGLESVPGPELPQIDFLKRFNEENQKKYAENDARFKETPLVKKLLEQSKLNKEKNSKEIENKYCLRGAEWGVGDCSAEGMTPEARDKFIAMLKEKVGRKVI</sequence>